<dbReference type="Pfam" id="PF23282">
    <property type="entry name" value="WHD_ROQ1"/>
    <property type="match status" value="1"/>
</dbReference>
<evidence type="ECO:0000256" key="20">
    <source>
        <dbReference type="PIRSR" id="PIRSR601929-3"/>
    </source>
</evidence>
<dbReference type="GO" id="GO:0016020">
    <property type="term" value="C:membrane"/>
    <property type="evidence" value="ECO:0007669"/>
    <property type="project" value="UniProtKB-SubCell"/>
</dbReference>
<dbReference type="InterPro" id="IPR014710">
    <property type="entry name" value="RmlC-like_jellyroll"/>
</dbReference>
<feature type="binding site" evidence="19">
    <location>
        <position position="113"/>
    </location>
    <ligand>
        <name>Mn(2+)</name>
        <dbReference type="ChEBI" id="CHEBI:29035"/>
    </ligand>
</feature>
<dbReference type="InterPro" id="IPR001611">
    <property type="entry name" value="Leu-rich_rpt"/>
</dbReference>
<keyword evidence="10" id="KW-0378">Hydrolase</keyword>
<accession>A0AAF0Q020</accession>
<dbReference type="InterPro" id="IPR011051">
    <property type="entry name" value="RmlC_Cupin_sf"/>
</dbReference>
<comment type="similarity">
    <text evidence="3">Belongs to the germin family.</text>
</comment>
<evidence type="ECO:0000256" key="16">
    <source>
        <dbReference type="ARBA" id="ARBA00023211"/>
    </source>
</evidence>
<dbReference type="GO" id="GO:0005524">
    <property type="term" value="F:ATP binding"/>
    <property type="evidence" value="ECO:0007669"/>
    <property type="project" value="UniProtKB-KW"/>
</dbReference>
<evidence type="ECO:0000256" key="9">
    <source>
        <dbReference type="ARBA" id="ARBA00022737"/>
    </source>
</evidence>
<sequence length="1336" mass="151243">MAFKSLILAIAIMAVLSSMSHASDPSPLQDFCVAVDDTKNAVFVNGKFCKDPKLVVAEDFFKSGLNMPGNTSNNVGSAVTPVNVNNLPGLNTLGISLARIDYAPYGLNPPHTHPRGTEFLVVLEGTLYVGFVLSNPGPNMKNKLFTKILHPGDVFVFPIGLIHFQFNPGKTKTVAFAGLSSQNAGVITIANAVFGSDPPISDDVLAKAFQIDKKALNQAGFGTFEGGDDNKSRGEEDINSELSKAIQDSKMCIIVFSQNYASSSWCLDQLVSILEYKMKFACMIFPIFYHVDPSNLRKHKGSFGEALNRHEEKFKCERVYENNEKEYWEDKLKKWKDALSQAADLAGMVLENQHESTFIKKIINVISTRLSRPALYIASCSIGIHRRARSINSWVQADGSNNSNIEILLVCGIGGIGKTTLAKFVYNLNFGYFEISCFLANIRETSKLPNGLITLQKQLLSILVKNEKVKISSVDEGIIKIRNALCYRKVLLVLDDVDEPDLVEAIFDMKDWFGFGSKIIVTTRHKSLLRPQLVHEVHEVGILYTIEANELFNFHAFGHENNQISKDYYKEYLEEVIEWCRGLPLALQVIGSSLAGKSKNVWRSAIEKLREIPTNKIVDKLRLSYELLEDDHDQNLFLHLCCFFVGMKKDFVVRILDKCDFYTLVGIQNLIDRSLVTIEYVNEITMHQLVRDMGRDIVRREATVDPGKRSRLWHHTDSYNVLRGKTGTEAVQAMVLDMRMIPLIPFRQSPIGFFTAWSSKLGNFCLQDHVRTDAFEKMHKLKFLQFNKVQVNGSYKNFPKGLRWLCWSGFPEECIPNEFPMGNVVSIDMRYSCLKQLWNGYKFLQYLEILDLGHSYELITTPDFSGLPNLEKLILEHCTKLINVHNTIGCLQKLMILNLKDCHKLKILPDSICELKSLETLNISGCSNIVYLPTELDKLISLKELYADGISMTNLEAQTWYSSLWAWAWKGRSPLLSPKIHFPKSLHVLNIAKCNLSSDAFNKVDLGIMTLLHWLDLGGNPINDLPDSIKNLTRLKTLNIAYCTKIKYLEGVPSNVTDVNADGCISLEKVGSCAKGHPVEGYINCINLVEIEGVFKLEPLENVDPQVLANNMGISNLETTMKSTMVSLVFGRVYNAERLRNEYPGFVQDDITSLFSLSPKKLPPQILYHRGVFSTFLPGETVPNWFNYKFTDAAEVYCTLPNNLNSHRTINGLSICFVYKCPEPYTNVGLYDGPAIWLRNQTKDLNWALYPAWFGLPEDDQTGIMWLSYWKVNNNLFEQGDIIEVMGSPQFAEFKELGVKIFYIDEQTENYESNDPFEDILRNDFSDEERTYYICT</sequence>
<dbReference type="SUPFAM" id="SSF52540">
    <property type="entry name" value="P-loop containing nucleoside triphosphate hydrolases"/>
    <property type="match status" value="1"/>
</dbReference>
<dbReference type="InterPro" id="IPR036390">
    <property type="entry name" value="WH_DNA-bd_sf"/>
</dbReference>
<dbReference type="InterPro" id="IPR027417">
    <property type="entry name" value="P-loop_NTPase"/>
</dbReference>
<dbReference type="PANTHER" id="PTHR11017">
    <property type="entry name" value="LEUCINE-RICH REPEAT-CONTAINING PROTEIN"/>
    <property type="match status" value="1"/>
</dbReference>
<dbReference type="InterPro" id="IPR000157">
    <property type="entry name" value="TIR_dom"/>
</dbReference>
<keyword evidence="8 18" id="KW-0479">Metal-binding</keyword>
<reference evidence="23" key="1">
    <citation type="submission" date="2023-08" db="EMBL/GenBank/DDBJ databases">
        <title>A de novo genome assembly of Solanum verrucosum Schlechtendal, a Mexican diploid species geographically isolated from the other diploid A-genome species in potato relatives.</title>
        <authorList>
            <person name="Hosaka K."/>
        </authorList>
    </citation>
    <scope>NUCLEOTIDE SEQUENCE</scope>
    <source>
        <tissue evidence="23">Young leaves</tissue>
    </source>
</reference>
<protein>
    <recommendedName>
        <fullName evidence="4">ADP-ribosyl cyclase/cyclic ADP-ribose hydrolase</fullName>
        <ecNumber evidence="4">3.2.2.6</ecNumber>
    </recommendedName>
</protein>
<dbReference type="GO" id="GO:0006952">
    <property type="term" value="P:defense response"/>
    <property type="evidence" value="ECO:0007669"/>
    <property type="project" value="UniProtKB-KW"/>
</dbReference>
<evidence type="ECO:0000256" key="19">
    <source>
        <dbReference type="PIRSR" id="PIRSR601929-2"/>
    </source>
</evidence>
<keyword evidence="13" id="KW-0175">Coiled coil</keyword>
<dbReference type="Gene3D" id="3.80.10.10">
    <property type="entry name" value="Ribonuclease Inhibitor"/>
    <property type="match status" value="2"/>
</dbReference>
<dbReference type="InterPro" id="IPR045344">
    <property type="entry name" value="C-JID"/>
</dbReference>
<dbReference type="InterPro" id="IPR035897">
    <property type="entry name" value="Toll_tir_struct_dom_sf"/>
</dbReference>
<dbReference type="SUPFAM" id="SSF52200">
    <property type="entry name" value="Toll/Interleukin receptor TIR domain"/>
    <property type="match status" value="1"/>
</dbReference>
<keyword evidence="6" id="KW-0964">Secreted</keyword>
<comment type="catalytic activity">
    <reaction evidence="17">
        <text>NAD(+) + H2O = ADP-D-ribose + nicotinamide + H(+)</text>
        <dbReference type="Rhea" id="RHEA:16301"/>
        <dbReference type="ChEBI" id="CHEBI:15377"/>
        <dbReference type="ChEBI" id="CHEBI:15378"/>
        <dbReference type="ChEBI" id="CHEBI:17154"/>
        <dbReference type="ChEBI" id="CHEBI:57540"/>
        <dbReference type="ChEBI" id="CHEBI:57967"/>
        <dbReference type="EC" id="3.2.2.6"/>
    </reaction>
    <physiologicalReaction direction="left-to-right" evidence="17">
        <dbReference type="Rhea" id="RHEA:16302"/>
    </physiologicalReaction>
</comment>
<dbReference type="SMART" id="SM00255">
    <property type="entry name" value="TIR"/>
    <property type="match status" value="1"/>
</dbReference>
<dbReference type="PANTHER" id="PTHR11017:SF563">
    <property type="entry name" value="TMV RESISTANCE PROTEIN N-LIKE"/>
    <property type="match status" value="1"/>
</dbReference>
<keyword evidence="9" id="KW-0677">Repeat</keyword>
<keyword evidence="7" id="KW-0433">Leucine-rich repeat</keyword>
<keyword evidence="16 18" id="KW-0464">Manganese</keyword>
<dbReference type="GO" id="GO:0007165">
    <property type="term" value="P:signal transduction"/>
    <property type="evidence" value="ECO:0007669"/>
    <property type="project" value="InterPro"/>
</dbReference>
<dbReference type="SMART" id="SM00835">
    <property type="entry name" value="Cupin_1"/>
    <property type="match status" value="1"/>
</dbReference>
<evidence type="ECO:0000313" key="23">
    <source>
        <dbReference type="EMBL" id="WMV12300.1"/>
    </source>
</evidence>
<feature type="disulfide bond" evidence="20">
    <location>
        <begin position="32"/>
        <end position="49"/>
    </location>
</feature>
<dbReference type="InterPro" id="IPR042197">
    <property type="entry name" value="Apaf_helical"/>
</dbReference>
<dbReference type="SUPFAM" id="SSF51182">
    <property type="entry name" value="RmlC-like cupins"/>
    <property type="match status" value="1"/>
</dbReference>
<dbReference type="InterPro" id="IPR001929">
    <property type="entry name" value="Germin"/>
</dbReference>
<keyword evidence="14" id="KW-0472">Membrane</keyword>
<dbReference type="Pfam" id="PF20160">
    <property type="entry name" value="C-JID"/>
    <property type="match status" value="1"/>
</dbReference>
<dbReference type="Proteomes" id="UP001234989">
    <property type="component" value="Chromosome 1"/>
</dbReference>
<evidence type="ECO:0000256" key="21">
    <source>
        <dbReference type="SAM" id="SignalP"/>
    </source>
</evidence>
<proteinExistence type="inferred from homology"/>
<feature type="binding site" evidence="18">
    <location>
        <position position="113"/>
    </location>
    <ligand>
        <name>oxalate</name>
        <dbReference type="ChEBI" id="CHEBI:30623"/>
    </ligand>
</feature>
<dbReference type="Gene3D" id="1.10.8.430">
    <property type="entry name" value="Helical domain of apoptotic protease-activating factors"/>
    <property type="match status" value="1"/>
</dbReference>
<name>A0AAF0Q020_SOLVR</name>
<dbReference type="PROSITE" id="PS50104">
    <property type="entry name" value="TIR"/>
    <property type="match status" value="1"/>
</dbReference>
<comment type="subcellular location">
    <subcellularLocation>
        <location evidence="1">Membrane</location>
        <topology evidence="1">Peripheral membrane protein</topology>
    </subcellularLocation>
    <subcellularLocation>
        <location evidence="2">Secreted</location>
        <location evidence="2">Extracellular space</location>
        <location evidence="2">Apoplast</location>
    </subcellularLocation>
</comment>
<keyword evidence="5" id="KW-0052">Apoplast</keyword>
<feature type="binding site" evidence="19">
    <location>
        <position position="111"/>
    </location>
    <ligand>
        <name>Mn(2+)</name>
        <dbReference type="ChEBI" id="CHEBI:29035"/>
    </ligand>
</feature>
<evidence type="ECO:0000256" key="17">
    <source>
        <dbReference type="ARBA" id="ARBA00047304"/>
    </source>
</evidence>
<evidence type="ECO:0000256" key="5">
    <source>
        <dbReference type="ARBA" id="ARBA00022523"/>
    </source>
</evidence>
<keyword evidence="24" id="KW-1185">Reference proteome</keyword>
<evidence type="ECO:0000256" key="14">
    <source>
        <dbReference type="ARBA" id="ARBA00023136"/>
    </source>
</evidence>
<keyword evidence="15 20" id="KW-1015">Disulfide bond</keyword>
<feature type="chain" id="PRO_5042107776" description="ADP-ribosyl cyclase/cyclic ADP-ribose hydrolase" evidence="21">
    <location>
        <begin position="23"/>
        <end position="1336"/>
    </location>
</feature>
<dbReference type="Gene3D" id="3.40.50.300">
    <property type="entry name" value="P-loop containing nucleotide triphosphate hydrolases"/>
    <property type="match status" value="1"/>
</dbReference>
<dbReference type="InterPro" id="IPR006045">
    <property type="entry name" value="Cupin_1"/>
</dbReference>
<organism evidence="23 24">
    <name type="scientific">Solanum verrucosum</name>
    <dbReference type="NCBI Taxonomy" id="315347"/>
    <lineage>
        <taxon>Eukaryota</taxon>
        <taxon>Viridiplantae</taxon>
        <taxon>Streptophyta</taxon>
        <taxon>Embryophyta</taxon>
        <taxon>Tracheophyta</taxon>
        <taxon>Spermatophyta</taxon>
        <taxon>Magnoliopsida</taxon>
        <taxon>eudicotyledons</taxon>
        <taxon>Gunneridae</taxon>
        <taxon>Pentapetalae</taxon>
        <taxon>asterids</taxon>
        <taxon>lamiids</taxon>
        <taxon>Solanales</taxon>
        <taxon>Solanaceae</taxon>
        <taxon>Solanoideae</taxon>
        <taxon>Solaneae</taxon>
        <taxon>Solanum</taxon>
    </lineage>
</organism>
<keyword evidence="11" id="KW-0611">Plant defense</keyword>
<dbReference type="GO" id="GO:0043531">
    <property type="term" value="F:ADP binding"/>
    <property type="evidence" value="ECO:0007669"/>
    <property type="project" value="InterPro"/>
</dbReference>
<feature type="domain" description="TIR" evidence="22">
    <location>
        <begin position="189"/>
        <end position="370"/>
    </location>
</feature>
<keyword evidence="12" id="KW-0520">NAD</keyword>
<evidence type="ECO:0000256" key="1">
    <source>
        <dbReference type="ARBA" id="ARBA00004170"/>
    </source>
</evidence>
<dbReference type="SUPFAM" id="SSF52058">
    <property type="entry name" value="L domain-like"/>
    <property type="match status" value="1"/>
</dbReference>
<dbReference type="InterPro" id="IPR044974">
    <property type="entry name" value="Disease_R_plants"/>
</dbReference>
<evidence type="ECO:0000259" key="22">
    <source>
        <dbReference type="PROSITE" id="PS50104"/>
    </source>
</evidence>
<evidence type="ECO:0000256" key="13">
    <source>
        <dbReference type="ARBA" id="ARBA00023054"/>
    </source>
</evidence>
<evidence type="ECO:0000256" key="18">
    <source>
        <dbReference type="PIRSR" id="PIRSR601929-1"/>
    </source>
</evidence>
<dbReference type="GO" id="GO:0030145">
    <property type="term" value="F:manganese ion binding"/>
    <property type="evidence" value="ECO:0007669"/>
    <property type="project" value="InterPro"/>
</dbReference>
<evidence type="ECO:0000256" key="3">
    <source>
        <dbReference type="ARBA" id="ARBA00007456"/>
    </source>
</evidence>
<dbReference type="CDD" id="cd02241">
    <property type="entry name" value="cupin_OxOx"/>
    <property type="match status" value="1"/>
</dbReference>
<feature type="binding site" evidence="19">
    <location>
        <position position="118"/>
    </location>
    <ligand>
        <name>Mn(2+)</name>
        <dbReference type="ChEBI" id="CHEBI:29035"/>
    </ligand>
</feature>
<dbReference type="Pfam" id="PF00931">
    <property type="entry name" value="NB-ARC"/>
    <property type="match status" value="1"/>
</dbReference>
<dbReference type="InterPro" id="IPR002182">
    <property type="entry name" value="NB-ARC"/>
</dbReference>
<dbReference type="GO" id="GO:0061809">
    <property type="term" value="F:NAD+ nucleosidase activity, cyclic ADP-ribose generating"/>
    <property type="evidence" value="ECO:0007669"/>
    <property type="project" value="UniProtKB-EC"/>
</dbReference>
<feature type="binding site" evidence="18">
    <location>
        <position position="108"/>
    </location>
    <ligand>
        <name>oxalate</name>
        <dbReference type="ChEBI" id="CHEBI:30623"/>
    </ligand>
</feature>
<dbReference type="EC" id="3.2.2.6" evidence="4"/>
<dbReference type="Gene3D" id="3.40.50.10140">
    <property type="entry name" value="Toll/interleukin-1 receptor homology (TIR) domain"/>
    <property type="match status" value="1"/>
</dbReference>
<feature type="signal peptide" evidence="21">
    <location>
        <begin position="1"/>
        <end position="22"/>
    </location>
</feature>
<dbReference type="InterPro" id="IPR032675">
    <property type="entry name" value="LRR_dom_sf"/>
</dbReference>
<dbReference type="PRINTS" id="PR00325">
    <property type="entry name" value="GERMIN"/>
</dbReference>
<evidence type="ECO:0000256" key="7">
    <source>
        <dbReference type="ARBA" id="ARBA00022614"/>
    </source>
</evidence>
<dbReference type="GO" id="GO:0048046">
    <property type="term" value="C:apoplast"/>
    <property type="evidence" value="ECO:0007669"/>
    <property type="project" value="UniProtKB-SubCell"/>
</dbReference>
<evidence type="ECO:0000256" key="8">
    <source>
        <dbReference type="ARBA" id="ARBA00022723"/>
    </source>
</evidence>
<evidence type="ECO:0000256" key="2">
    <source>
        <dbReference type="ARBA" id="ARBA00004271"/>
    </source>
</evidence>
<evidence type="ECO:0000313" key="24">
    <source>
        <dbReference type="Proteomes" id="UP001234989"/>
    </source>
</evidence>
<evidence type="ECO:0000256" key="11">
    <source>
        <dbReference type="ARBA" id="ARBA00022821"/>
    </source>
</evidence>
<evidence type="ECO:0000256" key="12">
    <source>
        <dbReference type="ARBA" id="ARBA00023027"/>
    </source>
</evidence>
<feature type="binding site" evidence="18">
    <location>
        <position position="118"/>
    </location>
    <ligand>
        <name>oxalate</name>
        <dbReference type="ChEBI" id="CHEBI:30623"/>
    </ligand>
</feature>
<dbReference type="SUPFAM" id="SSF46785">
    <property type="entry name" value="Winged helix' DNA-binding domain"/>
    <property type="match status" value="1"/>
</dbReference>
<evidence type="ECO:0000256" key="6">
    <source>
        <dbReference type="ARBA" id="ARBA00022525"/>
    </source>
</evidence>
<evidence type="ECO:0000256" key="4">
    <source>
        <dbReference type="ARBA" id="ARBA00011982"/>
    </source>
</evidence>
<evidence type="ECO:0000256" key="10">
    <source>
        <dbReference type="ARBA" id="ARBA00022801"/>
    </source>
</evidence>
<dbReference type="InterPro" id="IPR058192">
    <property type="entry name" value="WHD_ROQ1-like"/>
</dbReference>
<dbReference type="Gene3D" id="2.60.120.10">
    <property type="entry name" value="Jelly Rolls"/>
    <property type="match status" value="1"/>
</dbReference>
<dbReference type="PROSITE" id="PS51450">
    <property type="entry name" value="LRR"/>
    <property type="match status" value="1"/>
</dbReference>
<dbReference type="FunFam" id="2.60.120.10:FF:000005">
    <property type="entry name" value="Germin-like protein subfamily 1 member 8"/>
    <property type="match status" value="1"/>
</dbReference>
<feature type="binding site" evidence="19">
    <location>
        <position position="163"/>
    </location>
    <ligand>
        <name>Mn(2+)</name>
        <dbReference type="ChEBI" id="CHEBI:29035"/>
    </ligand>
</feature>
<dbReference type="Pfam" id="PF00190">
    <property type="entry name" value="Cupin_1"/>
    <property type="match status" value="1"/>
</dbReference>
<keyword evidence="21" id="KW-0732">Signal</keyword>
<dbReference type="EMBL" id="CP133612">
    <property type="protein sequence ID" value="WMV12300.1"/>
    <property type="molecule type" value="Genomic_DNA"/>
</dbReference>
<gene>
    <name evidence="23" type="ORF">MTR67_005685</name>
</gene>
<evidence type="ECO:0000256" key="15">
    <source>
        <dbReference type="ARBA" id="ARBA00023157"/>
    </source>
</evidence>